<evidence type="ECO:0000313" key="2">
    <source>
        <dbReference type="Proteomes" id="UP000320643"/>
    </source>
</evidence>
<proteinExistence type="predicted"/>
<dbReference type="AlphaFoldDB" id="A0A552VAN5"/>
<evidence type="ECO:0000313" key="1">
    <source>
        <dbReference type="EMBL" id="TRW27543.1"/>
    </source>
</evidence>
<accession>A0A552VAN5</accession>
<dbReference type="EMBL" id="VJVZ01000001">
    <property type="protein sequence ID" value="TRW27543.1"/>
    <property type="molecule type" value="Genomic_DNA"/>
</dbReference>
<protein>
    <submittedName>
        <fullName evidence="1">Polymer-forming cytoskeletal protein</fullName>
    </submittedName>
</protein>
<dbReference type="Proteomes" id="UP000320643">
    <property type="component" value="Unassembled WGS sequence"/>
</dbReference>
<dbReference type="OrthoDB" id="1004942at2"/>
<organism evidence="1 2">
    <name type="scientific">Flavobacterium zepuense</name>
    <dbReference type="NCBI Taxonomy" id="2593302"/>
    <lineage>
        <taxon>Bacteria</taxon>
        <taxon>Pseudomonadati</taxon>
        <taxon>Bacteroidota</taxon>
        <taxon>Flavobacteriia</taxon>
        <taxon>Flavobacteriales</taxon>
        <taxon>Flavobacteriaceae</taxon>
        <taxon>Flavobacterium</taxon>
    </lineage>
</organism>
<name>A0A552VAN5_9FLAO</name>
<reference evidence="1 2" key="1">
    <citation type="submission" date="2019-07" db="EMBL/GenBank/DDBJ databases">
        <title>Flavobacterium sp. nov., isolated from glacier ice.</title>
        <authorList>
            <person name="Liu Q."/>
            <person name="Xin Y.-H."/>
        </authorList>
    </citation>
    <scope>NUCLEOTIDE SEQUENCE [LARGE SCALE GENOMIC DNA]</scope>
    <source>
        <strain evidence="1 2">ZT4R6</strain>
    </source>
</reference>
<keyword evidence="2" id="KW-1185">Reference proteome</keyword>
<comment type="caution">
    <text evidence="1">The sequence shown here is derived from an EMBL/GenBank/DDBJ whole genome shotgun (WGS) entry which is preliminary data.</text>
</comment>
<gene>
    <name evidence="1" type="ORF">FMM05_02575</name>
</gene>
<dbReference type="RefSeq" id="WP_143371771.1">
    <property type="nucleotide sequence ID" value="NZ_VJVZ01000001.1"/>
</dbReference>
<sequence length="343" mass="38058">MENTEPDPQNGITDEYDIKQFGLFTVITARSFVKNDTVASVHFAGQYDNNATCLYLTDFGNSLSYSGSVKLVGEKKLSSEDIRALYIDSKPNLLTLSGGVSKSLNYLPEINNRLEDAFQQNSGVNSNLANVEKINDSLYFNSFFNETKNINISGSVLSNVNIKGNIVLYSADSVYIKNTVHLEDVIIRAPIIVFEDGFKGTVQALATKRLQIGKNSEFLYPSGVTIFNDTLDESTIIIGENTKILGNIILFGFPDRALDNNSIDIDKGGYIVGDIYCKGKLMLKSDVFGSVYTNKLSHKTAVSNYENCLADVEINSKKRPSYFIGVQVFNEKEEKYGLIKRLL</sequence>